<dbReference type="KEGG" id="sphv:F9278_22895"/>
<protein>
    <submittedName>
        <fullName evidence="1">Uncharacterized protein</fullName>
    </submittedName>
</protein>
<proteinExistence type="predicted"/>
<dbReference type="Proteomes" id="UP000327294">
    <property type="component" value="Chromosome"/>
</dbReference>
<name>A0A5P8K6B7_9ACTN</name>
<evidence type="ECO:0000313" key="1">
    <source>
        <dbReference type="EMBL" id="QFQ98546.1"/>
    </source>
</evidence>
<organism evidence="1 2">
    <name type="scientific">Streptomyces phaeolivaceus</name>
    <dbReference type="NCBI Taxonomy" id="2653200"/>
    <lineage>
        <taxon>Bacteria</taxon>
        <taxon>Bacillati</taxon>
        <taxon>Actinomycetota</taxon>
        <taxon>Actinomycetes</taxon>
        <taxon>Kitasatosporales</taxon>
        <taxon>Streptomycetaceae</taxon>
        <taxon>Streptomyces</taxon>
    </lineage>
</organism>
<accession>A0A5P8K6B7</accession>
<dbReference type="EMBL" id="CP045096">
    <property type="protein sequence ID" value="QFQ98546.1"/>
    <property type="molecule type" value="Genomic_DNA"/>
</dbReference>
<gene>
    <name evidence="1" type="ORF">F9278_22895</name>
</gene>
<reference evidence="1 2" key="1">
    <citation type="submission" date="2019-10" db="EMBL/GenBank/DDBJ databases">
        <title>Streptomyces sp. strain GY16 isolated from leaves of Broussonetia papyrifera.</title>
        <authorList>
            <person name="Mo P."/>
        </authorList>
    </citation>
    <scope>NUCLEOTIDE SEQUENCE [LARGE SCALE GENOMIC DNA]</scope>
    <source>
        <strain evidence="1 2">GY16</strain>
    </source>
</reference>
<keyword evidence="2" id="KW-1185">Reference proteome</keyword>
<dbReference type="AlphaFoldDB" id="A0A5P8K6B7"/>
<evidence type="ECO:0000313" key="2">
    <source>
        <dbReference type="Proteomes" id="UP000327294"/>
    </source>
</evidence>
<sequence>MYDDDAQLLSQVRSLREKGSGPKQIARALGLKPARAGALVRQVAHEQQSTAAPAARPVVGCWVSADWSTDLELSAAPDWARADDEGAGDPGVAGFAQVLIARQERASRVTVCGFLVDVYCLGVKDTVGPQVMGGGSLDAYVRDYYRAFDRPPLRIGLEQAQSIVHGGVAYARTLGFEPGPDFAQVSVHLGEPGPAAPQVGFGRQGKPFYINGPRDDARKIVGTLERTCGAGNYDYVVGTGSM</sequence>
<dbReference type="RefSeq" id="WP_152170004.1">
    <property type="nucleotide sequence ID" value="NZ_CP045096.1"/>
</dbReference>